<evidence type="ECO:0000259" key="3">
    <source>
        <dbReference type="Pfam" id="PF05592"/>
    </source>
</evidence>
<organism evidence="5">
    <name type="scientific">Aspergillus flavus</name>
    <dbReference type="NCBI Taxonomy" id="5059"/>
    <lineage>
        <taxon>Eukaryota</taxon>
        <taxon>Fungi</taxon>
        <taxon>Dikarya</taxon>
        <taxon>Ascomycota</taxon>
        <taxon>Pezizomycotina</taxon>
        <taxon>Eurotiomycetes</taxon>
        <taxon>Eurotiomycetidae</taxon>
        <taxon>Eurotiales</taxon>
        <taxon>Aspergillaceae</taxon>
        <taxon>Aspergillus</taxon>
        <taxon>Aspergillus subgen. Circumdati</taxon>
    </lineage>
</organism>
<dbReference type="InterPro" id="IPR012341">
    <property type="entry name" value="6hp_glycosidase-like_sf"/>
</dbReference>
<dbReference type="SUPFAM" id="SSF48208">
    <property type="entry name" value="Six-hairpin glycosidases"/>
    <property type="match status" value="1"/>
</dbReference>
<dbReference type="Proteomes" id="UP000325434">
    <property type="component" value="Unassembled WGS sequence"/>
</dbReference>
<reference evidence="5" key="1">
    <citation type="submission" date="2019-04" db="EMBL/GenBank/DDBJ databases">
        <title>Friends and foes A comparative genomics study of 23 Aspergillus species from section Flavi.</title>
        <authorList>
            <consortium name="DOE Joint Genome Institute"/>
            <person name="Kjaerbolling I."/>
            <person name="Vesth T."/>
            <person name="Frisvad J.C."/>
            <person name="Nybo J.L."/>
            <person name="Theobald S."/>
            <person name="Kildgaard S."/>
            <person name="Isbrandt T."/>
            <person name="Kuo A."/>
            <person name="Sato A."/>
            <person name="Lyhne E.K."/>
            <person name="Kogle M.E."/>
            <person name="Wiebenga A."/>
            <person name="Kun R.S."/>
            <person name="Lubbers R.J."/>
            <person name="Makela M.R."/>
            <person name="Barry K."/>
            <person name="Chovatia M."/>
            <person name="Clum A."/>
            <person name="Daum C."/>
            <person name="Haridas S."/>
            <person name="He G."/>
            <person name="LaButti K."/>
            <person name="Lipzen A."/>
            <person name="Mondo S."/>
            <person name="Riley R."/>
            <person name="Salamov A."/>
            <person name="Simmons B.A."/>
            <person name="Magnuson J.K."/>
            <person name="Henrissat B."/>
            <person name="Mortensen U.H."/>
            <person name="Larsen T.O."/>
            <person name="Devries R.P."/>
            <person name="Grigoriev I.V."/>
            <person name="Machida M."/>
            <person name="Baker S.E."/>
            <person name="Andersen M.R."/>
        </authorList>
    </citation>
    <scope>NUCLEOTIDE SEQUENCE [LARGE SCALE GENOMIC DNA]</scope>
    <source>
        <strain evidence="5">CBS 121.62</strain>
    </source>
</reference>
<dbReference type="EC" id="3.2.1.40" evidence="2"/>
<dbReference type="PANTHER" id="PTHR33307:SF11">
    <property type="entry name" value="ALPHA-L-RHAMNOSIDASE"/>
    <property type="match status" value="1"/>
</dbReference>
<dbReference type="VEuPathDB" id="FungiDB:F9C07_2287795"/>
<accession>A0A5N6GWM5</accession>
<feature type="domain" description="Alpha-L-rhamnosidase six-hairpin glycosidase" evidence="4">
    <location>
        <begin position="349"/>
        <end position="534"/>
    </location>
</feature>
<name>A0A5N6GWM5_ASPFL</name>
<dbReference type="Pfam" id="PF05592">
    <property type="entry name" value="Bac_rhamnosid"/>
    <property type="match status" value="1"/>
</dbReference>
<gene>
    <name evidence="5" type="ORF">BDV35DRAFT_393879</name>
</gene>
<dbReference type="InterPro" id="IPR008928">
    <property type="entry name" value="6-hairpin_glycosidase_sf"/>
</dbReference>
<dbReference type="Gene3D" id="1.50.10.10">
    <property type="match status" value="2"/>
</dbReference>
<dbReference type="Pfam" id="PF17389">
    <property type="entry name" value="Bac_rhamnosid6H"/>
    <property type="match status" value="2"/>
</dbReference>
<sequence>MKARSADEGWSCTLGKWGIIVADGAFCWFYPDGGEAGTFPSRCDAGLRYCGYIDTWSRDYHMYYTNWSMDDVAGQLGWGNIWGFSGSDESEYIHQIMEIFPRGEPEHDSKLPPPNLATRLVARAAEPVKIQERLTPVLVGEPAPGTWVFDFDQNIVGFPLVNLPELPAGTTVKVAPAESLAANGTVDQASLGPGDPGTDLFNTYTTAGRPGGETWHPKFNYFGMQWVQVTGLPRGYKPSRNLITGLRVQADVPAASSFTSSSARLNRIHKMAWHSMASNIMSVFTDCPGREKLSYPADYTQPFGAVARNFQFPAFLRTTAHHLVEGQSIANTSMAGNVALKTPREKARGHIVDAALADWVEDSSQTSGRITGTWGYYLTIKAMARIANLTGHQADANRYADLSHDIRNAFNTAFWNDSSHRYTDAGNNGTSNATQTAQELALDSGLVPEKHRQQVLNALVELTYDYPSRDGVGPHLSGGQIGLGPIVRALSAGGRDDVLWDALQQNDRPSYGYFVAPTVANPNGFTTIGEQWDRSDS</sequence>
<protein>
    <recommendedName>
        <fullName evidence="2">alpha-L-rhamnosidase</fullName>
        <ecNumber evidence="2">3.2.1.40</ecNumber>
    </recommendedName>
</protein>
<dbReference type="AlphaFoldDB" id="A0A5N6GWM5"/>
<dbReference type="InterPro" id="IPR016007">
    <property type="entry name" value="Alpha_rhamnosid"/>
</dbReference>
<dbReference type="Gene3D" id="2.60.120.260">
    <property type="entry name" value="Galactose-binding domain-like"/>
    <property type="match status" value="1"/>
</dbReference>
<evidence type="ECO:0000259" key="4">
    <source>
        <dbReference type="Pfam" id="PF17389"/>
    </source>
</evidence>
<dbReference type="VEuPathDB" id="FungiDB:AFLA_013098"/>
<evidence type="ECO:0000256" key="1">
    <source>
        <dbReference type="ARBA" id="ARBA00001445"/>
    </source>
</evidence>
<evidence type="ECO:0000256" key="2">
    <source>
        <dbReference type="ARBA" id="ARBA00012652"/>
    </source>
</evidence>
<evidence type="ECO:0000313" key="5">
    <source>
        <dbReference type="EMBL" id="KAB8245569.1"/>
    </source>
</evidence>
<proteinExistence type="predicted"/>
<comment type="catalytic activity">
    <reaction evidence="1">
        <text>Hydrolysis of terminal non-reducing alpha-L-rhamnose residues in alpha-L-rhamnosides.</text>
        <dbReference type="EC" id="3.2.1.40"/>
    </reaction>
</comment>
<dbReference type="PANTHER" id="PTHR33307">
    <property type="entry name" value="ALPHA-RHAMNOSIDASE (EUROFUNG)"/>
    <property type="match status" value="1"/>
</dbReference>
<dbReference type="InterPro" id="IPR008902">
    <property type="entry name" value="Rhamnosid_concanavalin"/>
</dbReference>
<dbReference type="GO" id="GO:0005975">
    <property type="term" value="P:carbohydrate metabolic process"/>
    <property type="evidence" value="ECO:0007669"/>
    <property type="project" value="InterPro"/>
</dbReference>
<feature type="domain" description="Alpha-L-rhamnosidase six-hairpin glycosidase" evidence="4">
    <location>
        <begin position="255"/>
        <end position="328"/>
    </location>
</feature>
<dbReference type="InterPro" id="IPR035396">
    <property type="entry name" value="Bac_rhamnosid6H"/>
</dbReference>
<dbReference type="GO" id="GO:0030596">
    <property type="term" value="F:alpha-L-rhamnosidase activity"/>
    <property type="evidence" value="ECO:0007669"/>
    <property type="project" value="UniProtKB-EC"/>
</dbReference>
<dbReference type="EMBL" id="ML734611">
    <property type="protein sequence ID" value="KAB8245569.1"/>
    <property type="molecule type" value="Genomic_DNA"/>
</dbReference>
<feature type="domain" description="Alpha-L-rhamnosidase concanavalin-like" evidence="3">
    <location>
        <begin position="143"/>
        <end position="246"/>
    </location>
</feature>